<organism evidence="1 2">
    <name type="scientific">Entomophthora muscae</name>
    <dbReference type="NCBI Taxonomy" id="34485"/>
    <lineage>
        <taxon>Eukaryota</taxon>
        <taxon>Fungi</taxon>
        <taxon>Fungi incertae sedis</taxon>
        <taxon>Zoopagomycota</taxon>
        <taxon>Entomophthoromycotina</taxon>
        <taxon>Entomophthoromycetes</taxon>
        <taxon>Entomophthorales</taxon>
        <taxon>Entomophthoraceae</taxon>
        <taxon>Entomophthora</taxon>
    </lineage>
</organism>
<evidence type="ECO:0000313" key="2">
    <source>
        <dbReference type="Proteomes" id="UP001165960"/>
    </source>
</evidence>
<reference evidence="1" key="1">
    <citation type="submission" date="2022-04" db="EMBL/GenBank/DDBJ databases">
        <title>Genome of the entomopathogenic fungus Entomophthora muscae.</title>
        <authorList>
            <person name="Elya C."/>
            <person name="Lovett B.R."/>
            <person name="Lee E."/>
            <person name="Macias A.M."/>
            <person name="Hajek A.E."/>
            <person name="De Bivort B.L."/>
            <person name="Kasson M.T."/>
            <person name="De Fine Licht H.H."/>
            <person name="Stajich J.E."/>
        </authorList>
    </citation>
    <scope>NUCLEOTIDE SEQUENCE</scope>
    <source>
        <strain evidence="1">Berkeley</strain>
    </source>
</reference>
<dbReference type="Proteomes" id="UP001165960">
    <property type="component" value="Unassembled WGS sequence"/>
</dbReference>
<sequence>MRFRIVAARFEVILGFILIVEVFKPKKEYVVCMHSTLFTSILLFASSLDLVIGTPLPRTNTRALQRNPNNLTHKPQPKLSKSKPQVTPPSRSIGPTHASQPPPNPSRPRVKTYKKATGPKPIRKNVTKLNAPTAGTKGNENEPKNQIVTEINNEAKNKAIEVGQIGVNQAADLLTQTIDSSKDYLLSKLHSKLNQGQSEQEEYNPT</sequence>
<evidence type="ECO:0000313" key="1">
    <source>
        <dbReference type="EMBL" id="KAJ9072416.1"/>
    </source>
</evidence>
<accession>A0ACC2TDB2</accession>
<proteinExistence type="predicted"/>
<protein>
    <submittedName>
        <fullName evidence="1">Uncharacterized protein</fullName>
    </submittedName>
</protein>
<gene>
    <name evidence="1" type="ORF">DSO57_1027734</name>
</gene>
<comment type="caution">
    <text evidence="1">The sequence shown here is derived from an EMBL/GenBank/DDBJ whole genome shotgun (WGS) entry which is preliminary data.</text>
</comment>
<keyword evidence="2" id="KW-1185">Reference proteome</keyword>
<name>A0ACC2TDB2_9FUNG</name>
<dbReference type="EMBL" id="QTSX02003011">
    <property type="protein sequence ID" value="KAJ9072416.1"/>
    <property type="molecule type" value="Genomic_DNA"/>
</dbReference>